<dbReference type="GO" id="GO:0005737">
    <property type="term" value="C:cytoplasm"/>
    <property type="evidence" value="ECO:0007669"/>
    <property type="project" value="UniProtKB-SubCell"/>
</dbReference>
<comment type="catalytic activity">
    <reaction evidence="1 16">
        <text>(R)-pantothenate + ATP = (R)-4'-phosphopantothenate + ADP + H(+)</text>
        <dbReference type="Rhea" id="RHEA:16373"/>
        <dbReference type="ChEBI" id="CHEBI:10986"/>
        <dbReference type="ChEBI" id="CHEBI:15378"/>
        <dbReference type="ChEBI" id="CHEBI:29032"/>
        <dbReference type="ChEBI" id="CHEBI:30616"/>
        <dbReference type="ChEBI" id="CHEBI:456216"/>
        <dbReference type="EC" id="2.7.1.33"/>
    </reaction>
</comment>
<evidence type="ECO:0000256" key="8">
    <source>
        <dbReference type="ARBA" id="ARBA00022679"/>
    </source>
</evidence>
<dbReference type="Proteomes" id="UP000231179">
    <property type="component" value="Chromosome"/>
</dbReference>
<evidence type="ECO:0000256" key="14">
    <source>
        <dbReference type="ARBA" id="ARBA00038036"/>
    </source>
</evidence>
<evidence type="ECO:0000256" key="16">
    <source>
        <dbReference type="HAMAP-Rule" id="MF_01274"/>
    </source>
</evidence>
<evidence type="ECO:0000256" key="13">
    <source>
        <dbReference type="ARBA" id="ARBA00022993"/>
    </source>
</evidence>
<dbReference type="RefSeq" id="WP_100254133.1">
    <property type="nucleotide sequence ID" value="NZ_CP015819.1"/>
</dbReference>
<keyword evidence="13 16" id="KW-0173">Coenzyme A biosynthesis</keyword>
<accession>A0A1Y0KZE3</accession>
<comment type="function">
    <text evidence="16">Catalyzes the phosphorylation of pantothenate (Pan), the first step in CoA biosynthesis.</text>
</comment>
<sequence length="253" mass="27870">MKILMIDVGNTTADFRVWDSQTKTITKLTRPLTNSVATDSPKQIVQLLKDQEIVINKILYVSVVPVWNDLIRELAVLLKVEVFNVRNLVDLESEIFAIDNSAKIGADFICNYFAARKMYNLENGVIVSMGTATTFLVVQDACIVGTIIAPGLTTALNGLISNAALLQNFHYEKSDKIIGKNTVDAINLGAYNAHLWMTTAVINNLRKNFKIGQVIYTGGNSLVFETEIANGLGKFNEQLIFEGIVAIAKNITN</sequence>
<comment type="cofactor">
    <cofactor evidence="16">
        <name>NH4(+)</name>
        <dbReference type="ChEBI" id="CHEBI:28938"/>
    </cofactor>
    <cofactor evidence="16">
        <name>K(+)</name>
        <dbReference type="ChEBI" id="CHEBI:29103"/>
    </cofactor>
    <text evidence="16">A monovalent cation. Ammonium or potassium.</text>
</comment>
<proteinExistence type="inferred from homology"/>
<feature type="binding site" evidence="16">
    <location>
        <begin position="105"/>
        <end position="108"/>
    </location>
    <ligand>
        <name>substrate</name>
    </ligand>
</feature>
<dbReference type="InterPro" id="IPR043129">
    <property type="entry name" value="ATPase_NBD"/>
</dbReference>
<dbReference type="KEGG" id="scla:SCLARK_00395"/>
<dbReference type="CDD" id="cd24015">
    <property type="entry name" value="ASKHA_NBD_PanK-III"/>
    <property type="match status" value="1"/>
</dbReference>
<keyword evidence="10 16" id="KW-0418">Kinase</keyword>
<dbReference type="NCBIfam" id="TIGR00671">
    <property type="entry name" value="baf"/>
    <property type="match status" value="1"/>
</dbReference>
<evidence type="ECO:0000256" key="3">
    <source>
        <dbReference type="ARBA" id="ARBA00004496"/>
    </source>
</evidence>
<evidence type="ECO:0000256" key="7">
    <source>
        <dbReference type="ARBA" id="ARBA00022490"/>
    </source>
</evidence>
<organism evidence="17 18">
    <name type="scientific">Spiroplasma clarkii</name>
    <dbReference type="NCBI Taxonomy" id="2139"/>
    <lineage>
        <taxon>Bacteria</taxon>
        <taxon>Bacillati</taxon>
        <taxon>Mycoplasmatota</taxon>
        <taxon>Mollicutes</taxon>
        <taxon>Entomoplasmatales</taxon>
        <taxon>Spiroplasmataceae</taxon>
        <taxon>Spiroplasma</taxon>
    </lineage>
</organism>
<keyword evidence="8 16" id="KW-0808">Transferase</keyword>
<dbReference type="Pfam" id="PF03309">
    <property type="entry name" value="Pan_kinase"/>
    <property type="match status" value="1"/>
</dbReference>
<evidence type="ECO:0000256" key="12">
    <source>
        <dbReference type="ARBA" id="ARBA00022958"/>
    </source>
</evidence>
<reference evidence="17 18" key="1">
    <citation type="submission" date="2017-11" db="EMBL/GenBank/DDBJ databases">
        <title>Complete genome sequence of Spiroplasma clarkii CN-5 (DSM 19994).</title>
        <authorList>
            <person name="Tsai Y.-M."/>
            <person name="Chang A."/>
            <person name="Lo W.-S."/>
            <person name="Kuo C.-H."/>
        </authorList>
    </citation>
    <scope>NUCLEOTIDE SEQUENCE [LARGE SCALE GENOMIC DNA]</scope>
    <source>
        <strain evidence="17 18">CN-5</strain>
    </source>
</reference>
<evidence type="ECO:0000256" key="5">
    <source>
        <dbReference type="ARBA" id="ARBA00011738"/>
    </source>
</evidence>
<feature type="binding site" evidence="16">
    <location>
        <position position="131"/>
    </location>
    <ligand>
        <name>ATP</name>
        <dbReference type="ChEBI" id="CHEBI:30616"/>
    </ligand>
</feature>
<dbReference type="Gene3D" id="3.30.420.40">
    <property type="match status" value="2"/>
</dbReference>
<evidence type="ECO:0000256" key="6">
    <source>
        <dbReference type="ARBA" id="ARBA00012102"/>
    </source>
</evidence>
<comment type="caution">
    <text evidence="16">Lacks conserved residue(s) required for the propagation of feature annotation.</text>
</comment>
<keyword evidence="7 16" id="KW-0963">Cytoplasm</keyword>
<dbReference type="EMBL" id="CP024870">
    <property type="protein sequence ID" value="ATX70569.1"/>
    <property type="molecule type" value="Genomic_DNA"/>
</dbReference>
<comment type="cofactor">
    <cofactor evidence="2">
        <name>K(+)</name>
        <dbReference type="ChEBI" id="CHEBI:29103"/>
    </cofactor>
</comment>
<feature type="active site" description="Proton acceptor" evidence="16">
    <location>
        <position position="107"/>
    </location>
</feature>
<dbReference type="EC" id="2.7.1.33" evidence="6 16"/>
<dbReference type="GO" id="GO:0015937">
    <property type="term" value="P:coenzyme A biosynthetic process"/>
    <property type="evidence" value="ECO:0007669"/>
    <property type="project" value="UniProtKB-UniRule"/>
</dbReference>
<keyword evidence="11 16" id="KW-0067">ATP-binding</keyword>
<dbReference type="AlphaFoldDB" id="A0A1Y0KZE3"/>
<dbReference type="GO" id="GO:0004594">
    <property type="term" value="F:pantothenate kinase activity"/>
    <property type="evidence" value="ECO:0007669"/>
    <property type="project" value="UniProtKB-UniRule"/>
</dbReference>
<protein>
    <recommendedName>
        <fullName evidence="15 16">Type III pantothenate kinase</fullName>
        <ecNumber evidence="6 16">2.7.1.33</ecNumber>
    </recommendedName>
    <alternativeName>
        <fullName evidence="16">PanK-III</fullName>
    </alternativeName>
    <alternativeName>
        <fullName evidence="16">Pantothenic acid kinase</fullName>
    </alternativeName>
</protein>
<keyword evidence="18" id="KW-1185">Reference proteome</keyword>
<dbReference type="InterPro" id="IPR004619">
    <property type="entry name" value="Type_III_PanK"/>
</dbReference>
<evidence type="ECO:0000256" key="9">
    <source>
        <dbReference type="ARBA" id="ARBA00022741"/>
    </source>
</evidence>
<gene>
    <name evidence="16 17" type="primary">coaX</name>
    <name evidence="17" type="ORF">SCLAR_v1c02390</name>
</gene>
<name>A0A1Y0KZE3_9MOLU</name>
<comment type="pathway">
    <text evidence="4 16">Cofactor biosynthesis; coenzyme A biosynthesis; CoA from (R)-pantothenate: step 1/5.</text>
</comment>
<keyword evidence="12 16" id="KW-0630">Potassium</keyword>
<dbReference type="GO" id="GO:0005524">
    <property type="term" value="F:ATP binding"/>
    <property type="evidence" value="ECO:0007669"/>
    <property type="project" value="UniProtKB-UniRule"/>
</dbReference>
<dbReference type="UniPathway" id="UPA00241">
    <property type="reaction ID" value="UER00352"/>
</dbReference>
<feature type="binding site" evidence="16">
    <location>
        <position position="182"/>
    </location>
    <ligand>
        <name>substrate</name>
    </ligand>
</feature>
<keyword evidence="9 16" id="KW-0547">Nucleotide-binding</keyword>
<dbReference type="PANTHER" id="PTHR34265:SF1">
    <property type="entry name" value="TYPE III PANTOTHENATE KINASE"/>
    <property type="match status" value="1"/>
</dbReference>
<dbReference type="SUPFAM" id="SSF53067">
    <property type="entry name" value="Actin-like ATPase domain"/>
    <property type="match status" value="2"/>
</dbReference>
<evidence type="ECO:0000256" key="2">
    <source>
        <dbReference type="ARBA" id="ARBA00001958"/>
    </source>
</evidence>
<evidence type="ECO:0000256" key="11">
    <source>
        <dbReference type="ARBA" id="ARBA00022840"/>
    </source>
</evidence>
<comment type="subcellular location">
    <subcellularLocation>
        <location evidence="3 16">Cytoplasm</location>
    </subcellularLocation>
</comment>
<evidence type="ECO:0000256" key="4">
    <source>
        <dbReference type="ARBA" id="ARBA00005225"/>
    </source>
</evidence>
<feature type="binding site" evidence="16">
    <location>
        <begin position="7"/>
        <end position="14"/>
    </location>
    <ligand>
        <name>ATP</name>
        <dbReference type="ChEBI" id="CHEBI:30616"/>
    </ligand>
</feature>
<evidence type="ECO:0000256" key="15">
    <source>
        <dbReference type="ARBA" id="ARBA00040883"/>
    </source>
</evidence>
<comment type="similarity">
    <text evidence="14 16">Belongs to the type III pantothenate kinase family.</text>
</comment>
<evidence type="ECO:0000313" key="17">
    <source>
        <dbReference type="EMBL" id="ATX70569.1"/>
    </source>
</evidence>
<evidence type="ECO:0000313" key="18">
    <source>
        <dbReference type="Proteomes" id="UP000231179"/>
    </source>
</evidence>
<comment type="subunit">
    <text evidence="5 16">Homodimer.</text>
</comment>
<dbReference type="OrthoDB" id="9804707at2"/>
<dbReference type="PANTHER" id="PTHR34265">
    <property type="entry name" value="TYPE III PANTOTHENATE KINASE"/>
    <property type="match status" value="1"/>
</dbReference>
<dbReference type="HAMAP" id="MF_01274">
    <property type="entry name" value="Pantothen_kinase_3"/>
    <property type="match status" value="1"/>
</dbReference>
<evidence type="ECO:0000256" key="10">
    <source>
        <dbReference type="ARBA" id="ARBA00022777"/>
    </source>
</evidence>
<evidence type="ECO:0000256" key="1">
    <source>
        <dbReference type="ARBA" id="ARBA00001206"/>
    </source>
</evidence>